<keyword evidence="8" id="KW-0812">Transmembrane</keyword>
<dbReference type="CDD" id="cd00082">
    <property type="entry name" value="HisKA"/>
    <property type="match status" value="1"/>
</dbReference>
<dbReference type="InterPro" id="IPR019734">
    <property type="entry name" value="TPR_rpt"/>
</dbReference>
<dbReference type="PANTHER" id="PTHR43047:SF72">
    <property type="entry name" value="OSMOSENSING HISTIDINE PROTEIN KINASE SLN1"/>
    <property type="match status" value="1"/>
</dbReference>
<reference evidence="22 23" key="1">
    <citation type="submission" date="2015-11" db="EMBL/GenBank/DDBJ databases">
        <title>Genomic analysis of 38 Legionella species identifies large and diverse effector repertoires.</title>
        <authorList>
            <person name="Burstein D."/>
            <person name="Amaro F."/>
            <person name="Zusman T."/>
            <person name="Lifshitz Z."/>
            <person name="Cohen O."/>
            <person name="Gilbert J.A."/>
            <person name="Pupko T."/>
            <person name="Shuman H.A."/>
            <person name="Segal G."/>
        </authorList>
    </citation>
    <scope>NUCLEOTIDE SEQUENCE [LARGE SCALE GENOMIC DNA]</scope>
    <source>
        <strain evidence="22 23">PX-1-G2-E2</strain>
    </source>
</reference>
<keyword evidence="7 22" id="KW-0808">Transferase</keyword>
<feature type="domain" description="Histidine kinase" evidence="17">
    <location>
        <begin position="336"/>
        <end position="591"/>
    </location>
</feature>
<comment type="catalytic activity">
    <reaction evidence="1">
        <text>ATP + protein L-histidine = ADP + protein N-phospho-L-histidine.</text>
        <dbReference type="EC" id="2.7.13.3"/>
    </reaction>
</comment>
<dbReference type="InterPro" id="IPR005467">
    <property type="entry name" value="His_kinase_dom"/>
</dbReference>
<dbReference type="SUPFAM" id="SSF52172">
    <property type="entry name" value="CheY-like"/>
    <property type="match status" value="1"/>
</dbReference>
<evidence type="ECO:0000256" key="16">
    <source>
        <dbReference type="PROSITE-ProRule" id="PRU00339"/>
    </source>
</evidence>
<dbReference type="InterPro" id="IPR004358">
    <property type="entry name" value="Sig_transdc_His_kin-like_C"/>
</dbReference>
<dbReference type="Gene3D" id="1.20.120.160">
    <property type="entry name" value="HPT domain"/>
    <property type="match status" value="1"/>
</dbReference>
<gene>
    <name evidence="22" type="ORF">Lmac_1815</name>
</gene>
<dbReference type="PROSITE" id="PS50109">
    <property type="entry name" value="HIS_KIN"/>
    <property type="match status" value="1"/>
</dbReference>
<keyword evidence="23" id="KW-1185">Reference proteome</keyword>
<evidence type="ECO:0000256" key="14">
    <source>
        <dbReference type="PROSITE-ProRule" id="PRU00110"/>
    </source>
</evidence>
<dbReference type="SMART" id="SM00448">
    <property type="entry name" value="REC"/>
    <property type="match status" value="1"/>
</dbReference>
<dbReference type="InterPro" id="IPR001789">
    <property type="entry name" value="Sig_transdc_resp-reg_receiver"/>
</dbReference>
<dbReference type="Gene3D" id="3.40.50.2300">
    <property type="match status" value="1"/>
</dbReference>
<feature type="domain" description="PAC" evidence="20">
    <location>
        <begin position="262"/>
        <end position="315"/>
    </location>
</feature>
<keyword evidence="9 22" id="KW-0418">Kinase</keyword>
<dbReference type="PRINTS" id="PR00344">
    <property type="entry name" value="BCTRLSENSOR"/>
</dbReference>
<evidence type="ECO:0000256" key="4">
    <source>
        <dbReference type="ARBA" id="ARBA00022475"/>
    </source>
</evidence>
<dbReference type="Gene3D" id="3.30.565.10">
    <property type="entry name" value="Histidine kinase-like ATPase, C-terminal domain"/>
    <property type="match status" value="1"/>
</dbReference>
<dbReference type="SMART" id="SM00388">
    <property type="entry name" value="HisKA"/>
    <property type="match status" value="1"/>
</dbReference>
<dbReference type="PROSITE" id="PS50113">
    <property type="entry name" value="PAC"/>
    <property type="match status" value="2"/>
</dbReference>
<dbReference type="InterPro" id="IPR035965">
    <property type="entry name" value="PAS-like_dom_sf"/>
</dbReference>
<keyword evidence="12" id="KW-0902">Two-component regulatory system</keyword>
<dbReference type="InterPro" id="IPR036890">
    <property type="entry name" value="HATPase_C_sf"/>
</dbReference>
<feature type="domain" description="PAS" evidence="19">
    <location>
        <begin position="183"/>
        <end position="229"/>
    </location>
</feature>
<evidence type="ECO:0000313" key="22">
    <source>
        <dbReference type="EMBL" id="KTD26044.1"/>
    </source>
</evidence>
<dbReference type="Gene3D" id="1.10.287.130">
    <property type="match status" value="1"/>
</dbReference>
<feature type="repeat" description="TPR" evidence="16">
    <location>
        <begin position="831"/>
        <end position="864"/>
    </location>
</feature>
<feature type="domain" description="HPt" evidence="21">
    <location>
        <begin position="794"/>
        <end position="891"/>
    </location>
</feature>
<dbReference type="CDD" id="cd17546">
    <property type="entry name" value="REC_hyHK_CKI1_RcsC-like"/>
    <property type="match status" value="1"/>
</dbReference>
<dbReference type="EC" id="2.7.13.3" evidence="3"/>
<dbReference type="Pfam" id="PF00072">
    <property type="entry name" value="Response_reg"/>
    <property type="match status" value="1"/>
</dbReference>
<dbReference type="EMBL" id="LNYL01000042">
    <property type="protein sequence ID" value="KTD26044.1"/>
    <property type="molecule type" value="Genomic_DNA"/>
</dbReference>
<evidence type="ECO:0000259" key="18">
    <source>
        <dbReference type="PROSITE" id="PS50110"/>
    </source>
</evidence>
<dbReference type="Pfam" id="PF08448">
    <property type="entry name" value="PAS_4"/>
    <property type="match status" value="2"/>
</dbReference>
<dbReference type="GO" id="GO:0000155">
    <property type="term" value="F:phosphorelay sensor kinase activity"/>
    <property type="evidence" value="ECO:0007669"/>
    <property type="project" value="InterPro"/>
</dbReference>
<evidence type="ECO:0000256" key="7">
    <source>
        <dbReference type="ARBA" id="ARBA00022679"/>
    </source>
</evidence>
<dbReference type="SMART" id="SM00091">
    <property type="entry name" value="PAS"/>
    <property type="match status" value="2"/>
</dbReference>
<comment type="subcellular location">
    <subcellularLocation>
        <location evidence="2">Cell inner membrane</location>
        <topology evidence="2">Multi-pass membrane protein</topology>
    </subcellularLocation>
</comment>
<keyword evidence="16" id="KW-0802">TPR repeat</keyword>
<dbReference type="OrthoDB" id="9810730at2"/>
<dbReference type="InterPro" id="IPR036097">
    <property type="entry name" value="HisK_dim/P_sf"/>
</dbReference>
<evidence type="ECO:0000256" key="15">
    <source>
        <dbReference type="PROSITE-ProRule" id="PRU00169"/>
    </source>
</evidence>
<dbReference type="SUPFAM" id="SSF55785">
    <property type="entry name" value="PYP-like sensor domain (PAS domain)"/>
    <property type="match status" value="2"/>
</dbReference>
<feature type="modified residue" description="Phosphohistidine" evidence="14">
    <location>
        <position position="833"/>
    </location>
</feature>
<dbReference type="AlphaFoldDB" id="A0A0W0W0Z5"/>
<keyword evidence="13" id="KW-0472">Membrane</keyword>
<dbReference type="GO" id="GO:0009927">
    <property type="term" value="F:histidine phosphotransfer kinase activity"/>
    <property type="evidence" value="ECO:0007669"/>
    <property type="project" value="TreeGrafter"/>
</dbReference>
<keyword evidence="10" id="KW-0547">Nucleotide-binding</keyword>
<feature type="domain" description="Response regulatory" evidence="18">
    <location>
        <begin position="635"/>
        <end position="757"/>
    </location>
</feature>
<evidence type="ECO:0000256" key="13">
    <source>
        <dbReference type="ARBA" id="ARBA00023136"/>
    </source>
</evidence>
<evidence type="ECO:0000259" key="19">
    <source>
        <dbReference type="PROSITE" id="PS50112"/>
    </source>
</evidence>
<name>A0A0W0W0Z5_9GAMM</name>
<dbReference type="STRING" id="466.Lmac_1815"/>
<keyword evidence="5" id="KW-0997">Cell inner membrane</keyword>
<dbReference type="PROSITE" id="PS50005">
    <property type="entry name" value="TPR"/>
    <property type="match status" value="1"/>
</dbReference>
<evidence type="ECO:0000256" key="3">
    <source>
        <dbReference type="ARBA" id="ARBA00012438"/>
    </source>
</evidence>
<dbReference type="Proteomes" id="UP000054908">
    <property type="component" value="Unassembled WGS sequence"/>
</dbReference>
<dbReference type="RefSeq" id="WP_058452561.1">
    <property type="nucleotide sequence ID" value="NZ_CAAAIB010000004.1"/>
</dbReference>
<feature type="domain" description="PAS" evidence="19">
    <location>
        <begin position="14"/>
        <end position="55"/>
    </location>
</feature>
<dbReference type="PANTHER" id="PTHR43047">
    <property type="entry name" value="TWO-COMPONENT HISTIDINE PROTEIN KINASE"/>
    <property type="match status" value="1"/>
</dbReference>
<dbReference type="Gene3D" id="3.30.450.20">
    <property type="entry name" value="PAS domain"/>
    <property type="match status" value="2"/>
</dbReference>
<evidence type="ECO:0000256" key="11">
    <source>
        <dbReference type="ARBA" id="ARBA00022989"/>
    </source>
</evidence>
<protein>
    <recommendedName>
        <fullName evidence="3">histidine kinase</fullName>
        <ecNumber evidence="3">2.7.13.3</ecNumber>
    </recommendedName>
</protein>
<dbReference type="CDD" id="cd00130">
    <property type="entry name" value="PAS"/>
    <property type="match status" value="1"/>
</dbReference>
<evidence type="ECO:0000259" key="20">
    <source>
        <dbReference type="PROSITE" id="PS50113"/>
    </source>
</evidence>
<dbReference type="Pfam" id="PF02518">
    <property type="entry name" value="HATPase_c"/>
    <property type="match status" value="1"/>
</dbReference>
<dbReference type="SMART" id="SM00387">
    <property type="entry name" value="HATPase_c"/>
    <property type="match status" value="1"/>
</dbReference>
<dbReference type="InterPro" id="IPR011006">
    <property type="entry name" value="CheY-like_superfamily"/>
</dbReference>
<dbReference type="InterPro" id="IPR003661">
    <property type="entry name" value="HisK_dim/P_dom"/>
</dbReference>
<dbReference type="Pfam" id="PF00512">
    <property type="entry name" value="HisKA"/>
    <property type="match status" value="1"/>
</dbReference>
<dbReference type="SUPFAM" id="SSF47384">
    <property type="entry name" value="Homodimeric domain of signal transducing histidine kinase"/>
    <property type="match status" value="1"/>
</dbReference>
<dbReference type="InterPro" id="IPR000014">
    <property type="entry name" value="PAS"/>
</dbReference>
<keyword evidence="6 15" id="KW-0597">Phosphoprotein</keyword>
<keyword evidence="11" id="KW-1133">Transmembrane helix</keyword>
<proteinExistence type="predicted"/>
<organism evidence="22 23">
    <name type="scientific">Legionella maceachernii</name>
    <dbReference type="NCBI Taxonomy" id="466"/>
    <lineage>
        <taxon>Bacteria</taxon>
        <taxon>Pseudomonadati</taxon>
        <taxon>Pseudomonadota</taxon>
        <taxon>Gammaproteobacteria</taxon>
        <taxon>Legionellales</taxon>
        <taxon>Legionellaceae</taxon>
        <taxon>Legionella</taxon>
    </lineage>
</organism>
<feature type="domain" description="PAC" evidence="20">
    <location>
        <begin position="90"/>
        <end position="143"/>
    </location>
</feature>
<dbReference type="InterPro" id="IPR036641">
    <property type="entry name" value="HPT_dom_sf"/>
</dbReference>
<dbReference type="InterPro" id="IPR008207">
    <property type="entry name" value="Sig_transdc_His_kin_Hpt_dom"/>
</dbReference>
<dbReference type="InterPro" id="IPR000700">
    <property type="entry name" value="PAS-assoc_C"/>
</dbReference>
<feature type="modified residue" description="4-aspartylphosphate" evidence="15">
    <location>
        <position position="686"/>
    </location>
</feature>
<keyword evidence="10" id="KW-0067">ATP-binding</keyword>
<dbReference type="SUPFAM" id="SSF47226">
    <property type="entry name" value="Histidine-containing phosphotransfer domain, HPT domain"/>
    <property type="match status" value="1"/>
</dbReference>
<evidence type="ECO:0000256" key="5">
    <source>
        <dbReference type="ARBA" id="ARBA00022519"/>
    </source>
</evidence>
<evidence type="ECO:0000256" key="9">
    <source>
        <dbReference type="ARBA" id="ARBA00022777"/>
    </source>
</evidence>
<evidence type="ECO:0000313" key="23">
    <source>
        <dbReference type="Proteomes" id="UP000054908"/>
    </source>
</evidence>
<accession>A0A0W0W0Z5</accession>
<evidence type="ECO:0000259" key="21">
    <source>
        <dbReference type="PROSITE" id="PS50894"/>
    </source>
</evidence>
<evidence type="ECO:0000256" key="12">
    <source>
        <dbReference type="ARBA" id="ARBA00023012"/>
    </source>
</evidence>
<dbReference type="InterPro" id="IPR003594">
    <property type="entry name" value="HATPase_dom"/>
</dbReference>
<dbReference type="PROSITE" id="PS50894">
    <property type="entry name" value="HPT"/>
    <property type="match status" value="1"/>
</dbReference>
<evidence type="ECO:0000256" key="8">
    <source>
        <dbReference type="ARBA" id="ARBA00022692"/>
    </source>
</evidence>
<dbReference type="PROSITE" id="PS50110">
    <property type="entry name" value="RESPONSE_REGULATORY"/>
    <property type="match status" value="1"/>
</dbReference>
<dbReference type="PATRIC" id="fig|466.6.peg.1912"/>
<sequence length="891" mass="100549">MGKLNTSKASLILELEHIMASIPGCIYWKNKKGQYLGCNDATVDLLGIPKEDIIGHDDFFLAEKLGWSESVVNAIQKIDEKVINTGTPILDIEEAPFSDRYGNIIQQITSKAPLRDTKGNIIGLIGNSINICQRKKTEDELFQAMKNSEIANERKLSNLANLHKELVGHIIIHNSVEEYAESIRYYLESIIACMPGNVYWMDTNSVYLGCNDNVAKMLGISRKEIVGKNYEDMAALVNWSQGQGEAFREADKEVIATGKPKLNIEEPPIQDTQGNVIYFLTSRVPIKNKFNEVIGVVGVSIDITERKKMEEELRQAGIAKKAAEIASKTKSEFIANMSHDIRVPITGILGLIQELINFADDTSVILPQISSIKSTETIEKYQFLLNQLIEKVQEDGQLLIGATDELLQLLNEILETMRLDSGKIHEEDEAFNLQELLEHNIELNLPVAHHKKLKLTCEIEDGIPTYFRGIRHYLDRTLLNLLSNALKFTKEGFIRLKVEMLGKNRSAYYPGDKVKLKIIVEDSGVGIPKDKFDTIFEHFSRLTPAYQGIYKGAGLGLYTVKRYIEAMKATIKVKSQVGKGTSFIITLPVIVSDHSDREKMRYRPPKMQKTHIIQNISPSKTQKVKESINSDTAMKILIVEDNKLAARAATSVINSLYRHCTCDTAADGREAIERVKKNRYDLIFMDIGLAEGEDGIEVTKQIRALDNHYAKQVPIVALTGHANTPEMRKEMLAAGMLDVFAKPLTAALLEPLMQQHIFKYEEEESLSTEPALSDPQKPTQLIDRAKSLEQCSGDEALLCELLSELSLDLKMFKEKMDEYYINHDVIALRKELHRVRGGVVYLTLPQLDNALSLFHEAVKAEPQNPEQLRQLYTQLQQVLEAFWEYVERMGL</sequence>
<evidence type="ECO:0000256" key="10">
    <source>
        <dbReference type="ARBA" id="ARBA00022840"/>
    </source>
</evidence>
<evidence type="ECO:0000256" key="1">
    <source>
        <dbReference type="ARBA" id="ARBA00000085"/>
    </source>
</evidence>
<evidence type="ECO:0000256" key="2">
    <source>
        <dbReference type="ARBA" id="ARBA00004429"/>
    </source>
</evidence>
<evidence type="ECO:0000256" key="6">
    <source>
        <dbReference type="ARBA" id="ARBA00022553"/>
    </source>
</evidence>
<dbReference type="InterPro" id="IPR013656">
    <property type="entry name" value="PAS_4"/>
</dbReference>
<dbReference type="GO" id="GO:0005886">
    <property type="term" value="C:plasma membrane"/>
    <property type="evidence" value="ECO:0007669"/>
    <property type="project" value="UniProtKB-SubCell"/>
</dbReference>
<evidence type="ECO:0000259" key="17">
    <source>
        <dbReference type="PROSITE" id="PS50109"/>
    </source>
</evidence>
<dbReference type="NCBIfam" id="TIGR00229">
    <property type="entry name" value="sensory_box"/>
    <property type="match status" value="1"/>
</dbReference>
<keyword evidence="4" id="KW-1003">Cell membrane</keyword>
<dbReference type="PROSITE" id="PS50112">
    <property type="entry name" value="PAS"/>
    <property type="match status" value="2"/>
</dbReference>
<comment type="caution">
    <text evidence="22">The sequence shown here is derived from an EMBL/GenBank/DDBJ whole genome shotgun (WGS) entry which is preliminary data.</text>
</comment>
<dbReference type="SUPFAM" id="SSF55874">
    <property type="entry name" value="ATPase domain of HSP90 chaperone/DNA topoisomerase II/histidine kinase"/>
    <property type="match status" value="1"/>
</dbReference>